<evidence type="ECO:0000256" key="1">
    <source>
        <dbReference type="ARBA" id="ARBA00004651"/>
    </source>
</evidence>
<protein>
    <recommendedName>
        <fullName evidence="8">XK-related protein</fullName>
    </recommendedName>
</protein>
<feature type="compositionally biased region" description="Low complexity" evidence="9">
    <location>
        <begin position="403"/>
        <end position="421"/>
    </location>
</feature>
<sequence length="421" mass="48105">MTNASSPGGLRRFHFGYFDLFWACVGLVSTLLDLGTDINTITKLYLASHVVSASLLLACRLTADIVVQFFSLAWLYDDWKERRANQNLEFPRPSWVVKVLHCLQLGLIYRFVWALRKGWKAIQDGGEGLAAEAVYRSTDITMLRLFKTFIENAPQLVLLIGRMVQAERVNLMEGLSAVVCLFSISWILLDYHKALRISLNNKLQLQGYLASFVYLLWNLLLVAPRVVTLGFYVAAVGPMAAVHVALWWFAMLVWARLQDTDFTTSKKKEFVYNSVVAVIWIFSWFNVSKTRTLWRSVIYHFAVLVDIIIMIMVYYVFLGEDTQKLVVLCFVSVVFICYTCGIAVRCVYYRRLHPSVTVATVEFVQPEVQLNIIDVDTDGPMEPFTKQVNKRITKFVGYPHLPNSSSRSSQRNGSNSRSRIV</sequence>
<keyword evidence="6 8" id="KW-1133">Transmembrane helix</keyword>
<accession>A0AAJ7UAI1</accession>
<organism evidence="10 11">
    <name type="scientific">Petromyzon marinus</name>
    <name type="common">Sea lamprey</name>
    <dbReference type="NCBI Taxonomy" id="7757"/>
    <lineage>
        <taxon>Eukaryota</taxon>
        <taxon>Metazoa</taxon>
        <taxon>Chordata</taxon>
        <taxon>Craniata</taxon>
        <taxon>Vertebrata</taxon>
        <taxon>Cyclostomata</taxon>
        <taxon>Hyperoartia</taxon>
        <taxon>Petromyzontiformes</taxon>
        <taxon>Petromyzontidae</taxon>
        <taxon>Petromyzon</taxon>
    </lineage>
</organism>
<dbReference type="Proteomes" id="UP001318040">
    <property type="component" value="Chromosome 3"/>
</dbReference>
<evidence type="ECO:0000256" key="6">
    <source>
        <dbReference type="ARBA" id="ARBA00022989"/>
    </source>
</evidence>
<feature type="transmembrane region" description="Helical" evidence="8">
    <location>
        <begin position="169"/>
        <end position="189"/>
    </location>
</feature>
<feature type="transmembrane region" description="Helical" evidence="8">
    <location>
        <begin position="205"/>
        <end position="222"/>
    </location>
</feature>
<evidence type="ECO:0000256" key="3">
    <source>
        <dbReference type="ARBA" id="ARBA00022475"/>
    </source>
</evidence>
<evidence type="ECO:0000256" key="2">
    <source>
        <dbReference type="ARBA" id="ARBA00008789"/>
    </source>
</evidence>
<comment type="subcellular location">
    <subcellularLocation>
        <location evidence="1">Cell membrane</location>
        <topology evidence="1">Multi-pass membrane protein</topology>
    </subcellularLocation>
    <subcellularLocation>
        <location evidence="8">Membrane</location>
        <topology evidence="8">Multi-pass membrane protein</topology>
    </subcellularLocation>
</comment>
<dbReference type="GO" id="GO:0043652">
    <property type="term" value="P:engulfment of apoptotic cell"/>
    <property type="evidence" value="ECO:0007669"/>
    <property type="project" value="TreeGrafter"/>
</dbReference>
<dbReference type="InterPro" id="IPR018629">
    <property type="entry name" value="XK-rel"/>
</dbReference>
<evidence type="ECO:0000313" key="10">
    <source>
        <dbReference type="Proteomes" id="UP001318040"/>
    </source>
</evidence>
<keyword evidence="3" id="KW-1003">Cell membrane</keyword>
<feature type="transmembrane region" description="Helical" evidence="8">
    <location>
        <begin position="229"/>
        <end position="250"/>
    </location>
</feature>
<feature type="transmembrane region" description="Helical" evidence="8">
    <location>
        <begin position="270"/>
        <end position="287"/>
    </location>
</feature>
<dbReference type="InterPro" id="IPR050895">
    <property type="entry name" value="XK-related_scramblase"/>
</dbReference>
<keyword evidence="5" id="KW-0053">Apoptosis</keyword>
<dbReference type="GO" id="GO:1902742">
    <property type="term" value="P:apoptotic process involved in development"/>
    <property type="evidence" value="ECO:0007669"/>
    <property type="project" value="TreeGrafter"/>
</dbReference>
<evidence type="ECO:0000313" key="11">
    <source>
        <dbReference type="RefSeq" id="XP_032832662.1"/>
    </source>
</evidence>
<gene>
    <name evidence="11" type="primary">LOC116955611</name>
</gene>
<dbReference type="PANTHER" id="PTHR16024">
    <property type="entry name" value="XK-RELATED PROTEIN"/>
    <property type="match status" value="1"/>
</dbReference>
<dbReference type="AlphaFoldDB" id="A0AAJ7UAI1"/>
<keyword evidence="10" id="KW-1185">Reference proteome</keyword>
<name>A0AAJ7UAI1_PETMA</name>
<dbReference type="PANTHER" id="PTHR16024:SF8">
    <property type="entry name" value="XK-RELATED PROTEIN 8"/>
    <property type="match status" value="1"/>
</dbReference>
<feature type="transmembrane region" description="Helical" evidence="8">
    <location>
        <begin position="325"/>
        <end position="348"/>
    </location>
</feature>
<feature type="region of interest" description="Disordered" evidence="9">
    <location>
        <begin position="398"/>
        <end position="421"/>
    </location>
</feature>
<dbReference type="KEGG" id="pmrn:116955611"/>
<evidence type="ECO:0000256" key="4">
    <source>
        <dbReference type="ARBA" id="ARBA00022692"/>
    </source>
</evidence>
<evidence type="ECO:0000256" key="8">
    <source>
        <dbReference type="RuleBase" id="RU910716"/>
    </source>
</evidence>
<evidence type="ECO:0000256" key="9">
    <source>
        <dbReference type="SAM" id="MobiDB-lite"/>
    </source>
</evidence>
<dbReference type="GO" id="GO:0005886">
    <property type="term" value="C:plasma membrane"/>
    <property type="evidence" value="ECO:0007669"/>
    <property type="project" value="UniProtKB-SubCell"/>
</dbReference>
<feature type="transmembrane region" description="Helical" evidence="8">
    <location>
        <begin position="20"/>
        <end position="38"/>
    </location>
</feature>
<comment type="similarity">
    <text evidence="2 8">Belongs to the XK family.</text>
</comment>
<dbReference type="RefSeq" id="XP_032832662.1">
    <property type="nucleotide sequence ID" value="XM_032976771.1"/>
</dbReference>
<reference evidence="11" key="1">
    <citation type="submission" date="2025-08" db="UniProtKB">
        <authorList>
            <consortium name="RefSeq"/>
        </authorList>
    </citation>
    <scope>IDENTIFICATION</scope>
    <source>
        <tissue evidence="11">Sperm</tissue>
    </source>
</reference>
<evidence type="ECO:0000256" key="7">
    <source>
        <dbReference type="ARBA" id="ARBA00023136"/>
    </source>
</evidence>
<feature type="transmembrane region" description="Helical" evidence="8">
    <location>
        <begin position="299"/>
        <end position="319"/>
    </location>
</feature>
<dbReference type="Pfam" id="PF09815">
    <property type="entry name" value="XK-related"/>
    <property type="match status" value="1"/>
</dbReference>
<evidence type="ECO:0000256" key="5">
    <source>
        <dbReference type="ARBA" id="ARBA00022703"/>
    </source>
</evidence>
<keyword evidence="4 8" id="KW-0812">Transmembrane</keyword>
<feature type="transmembrane region" description="Helical" evidence="8">
    <location>
        <begin position="50"/>
        <end position="75"/>
    </location>
</feature>
<dbReference type="GO" id="GO:0070782">
    <property type="term" value="P:phosphatidylserine exposure on apoptotic cell surface"/>
    <property type="evidence" value="ECO:0007669"/>
    <property type="project" value="TreeGrafter"/>
</dbReference>
<proteinExistence type="inferred from homology"/>
<keyword evidence="7 8" id="KW-0472">Membrane</keyword>